<dbReference type="EMBL" id="GEEE01023127">
    <property type="protein sequence ID" value="JAP40098.1"/>
    <property type="molecule type" value="Transcribed_RNA"/>
</dbReference>
<feature type="region of interest" description="Disordered" evidence="1">
    <location>
        <begin position="268"/>
        <end position="305"/>
    </location>
</feature>
<feature type="compositionally biased region" description="Polar residues" evidence="1">
    <location>
        <begin position="449"/>
        <end position="461"/>
    </location>
</feature>
<evidence type="ECO:0000256" key="1">
    <source>
        <dbReference type="SAM" id="MobiDB-lite"/>
    </source>
</evidence>
<reference evidence="2" key="1">
    <citation type="submission" date="2016-01" db="EMBL/GenBank/DDBJ databases">
        <title>Reference transcriptome for the parasite Schistocephalus solidus: insights into the molecular evolution of parasitism.</title>
        <authorList>
            <person name="Hebert F.O."/>
            <person name="Grambauer S."/>
            <person name="Barber I."/>
            <person name="Landry C.R."/>
            <person name="Aubin-Horth N."/>
        </authorList>
    </citation>
    <scope>NUCLEOTIDE SEQUENCE</scope>
</reference>
<name>A0A0X3NK59_SCHSO</name>
<feature type="compositionally biased region" description="Low complexity" evidence="1">
    <location>
        <begin position="206"/>
        <end position="218"/>
    </location>
</feature>
<proteinExistence type="predicted"/>
<feature type="region of interest" description="Disordered" evidence="1">
    <location>
        <begin position="105"/>
        <end position="136"/>
    </location>
</feature>
<feature type="compositionally biased region" description="Polar residues" evidence="1">
    <location>
        <begin position="420"/>
        <end position="436"/>
    </location>
</feature>
<dbReference type="AlphaFoldDB" id="A0A0X3NK59"/>
<gene>
    <name evidence="2" type="ORF">TR88655</name>
</gene>
<accession>A0A0X3NK59</accession>
<feature type="compositionally biased region" description="Polar residues" evidence="1">
    <location>
        <begin position="494"/>
        <end position="504"/>
    </location>
</feature>
<feature type="compositionally biased region" description="Basic residues" evidence="1">
    <location>
        <begin position="219"/>
        <end position="234"/>
    </location>
</feature>
<feature type="region of interest" description="Disordered" evidence="1">
    <location>
        <begin position="179"/>
        <end position="253"/>
    </location>
</feature>
<feature type="compositionally biased region" description="Polar residues" evidence="1">
    <location>
        <begin position="287"/>
        <end position="300"/>
    </location>
</feature>
<feature type="compositionally biased region" description="Basic residues" evidence="1">
    <location>
        <begin position="378"/>
        <end position="394"/>
    </location>
</feature>
<organism evidence="2">
    <name type="scientific">Schistocephalus solidus</name>
    <name type="common">Tapeworm</name>
    <dbReference type="NCBI Taxonomy" id="70667"/>
    <lineage>
        <taxon>Eukaryota</taxon>
        <taxon>Metazoa</taxon>
        <taxon>Spiralia</taxon>
        <taxon>Lophotrochozoa</taxon>
        <taxon>Platyhelminthes</taxon>
        <taxon>Cestoda</taxon>
        <taxon>Eucestoda</taxon>
        <taxon>Diphyllobothriidea</taxon>
        <taxon>Diphyllobothriidae</taxon>
        <taxon>Schistocephalus</taxon>
    </lineage>
</organism>
<feature type="region of interest" description="Disordered" evidence="1">
    <location>
        <begin position="328"/>
        <end position="536"/>
    </location>
</feature>
<protein>
    <submittedName>
        <fullName evidence="2">Uncharacterized protein</fullName>
    </submittedName>
</protein>
<evidence type="ECO:0000313" key="2">
    <source>
        <dbReference type="EMBL" id="JAP40098.1"/>
    </source>
</evidence>
<sequence>MLTDRSYKSEQLRLNGNINHFSFNNNLDNNQLHLHGYDEVFCVDAEEEVTTSTCRIWKEKQDDHTSLKTSPIAQRCFLPSALDFGGSTRFTFDGQRPFCLNRRALRSSKSPGEPPNSVPTPGSAPPSDNAHPAFPRQAAFSSSGSILGDLCGVPLFFMPSLSQVDPLTGPIEDRTNRKNEALESDTPPLSEPPSQSLDAAPENNGTSSNSTPLPLSTSAKRKLSGAKNSKKSTSHSKQITNPTTSAGDPSSEAQKICHGAANVVCTPAKNVSKTVRHRSKEKKHHPTNNADAASALSKSQEPADVRVSTELLKPDCISLAVSPEPELTVRSTTSNVGESASDGVGDDSGFTVVTNKKTKSRPKPDRCSTNPTFPPPPRGHRVLLRAPMVRRARSPPHQIYYATTAPSSQTPRRSGPPQPRTHQPTSAPSHQMQTSGHPRYHQRPARPAETSTFAQVVSHSMTEPEMPVTQFPKPTECSPRPEADSVRSRKTASVDCSESASCTARSPVSSPPTPSSETGIFSERSLSETASPVPGKLSKQHLLLTDFMASAWSNFSKSFQ</sequence>
<feature type="compositionally biased region" description="Polar residues" evidence="1">
    <location>
        <begin position="329"/>
        <end position="338"/>
    </location>
</feature>
<feature type="compositionally biased region" description="Polar residues" evidence="1">
    <location>
        <begin position="235"/>
        <end position="253"/>
    </location>
</feature>
<feature type="compositionally biased region" description="Pro residues" evidence="1">
    <location>
        <begin position="112"/>
        <end position="124"/>
    </location>
</feature>
<feature type="compositionally biased region" description="Basic residues" evidence="1">
    <location>
        <begin position="274"/>
        <end position="286"/>
    </location>
</feature>